<gene>
    <name evidence="5" type="ORF">D3875_12270</name>
</gene>
<feature type="chain" id="PRO_5019548508" evidence="4">
    <location>
        <begin position="20"/>
        <end position="352"/>
    </location>
</feature>
<protein>
    <submittedName>
        <fullName evidence="5">Uncharacterized protein</fullName>
    </submittedName>
</protein>
<dbReference type="PANTHER" id="PTHR19848:SF8">
    <property type="entry name" value="F-BOX AND WD REPEAT DOMAIN CONTAINING 7"/>
    <property type="match status" value="1"/>
</dbReference>
<reference evidence="5 6" key="1">
    <citation type="submission" date="2018-09" db="EMBL/GenBank/DDBJ databases">
        <authorList>
            <person name="Zhu H."/>
        </authorList>
    </citation>
    <scope>NUCLEOTIDE SEQUENCE [LARGE SCALE GENOMIC DNA]</scope>
    <source>
        <strain evidence="5 6">K2S05-167</strain>
    </source>
</reference>
<proteinExistence type="predicted"/>
<dbReference type="InterPro" id="IPR001680">
    <property type="entry name" value="WD40_rpt"/>
</dbReference>
<keyword evidence="6" id="KW-1185">Reference proteome</keyword>
<dbReference type="Pfam" id="PF00400">
    <property type="entry name" value="WD40"/>
    <property type="match status" value="2"/>
</dbReference>
<evidence type="ECO:0000256" key="3">
    <source>
        <dbReference type="PROSITE-ProRule" id="PRU00221"/>
    </source>
</evidence>
<sequence>MSLRPVLFIALLFSASAQASGGSLSLMENWQNMGNAPIAVSPDASLIATTRSPLGSPYRPYDTRLEVRDTRTMKLLYRAQPANGDGKTLLFSPDSKTLWTAHTGTLHYDARSGQPLENREGSDGPGISALAFSPGGETYALAGVNVIGNHSVSLHDTASGKLRWSGTPSPPTSAEGERANWVHSLAFSPDGSLVASGSGGGGVILRDAQTGKRLRHLTDTAEGATRAMRKGWTAHADTVTAVHFLSPTRLLSASRDGKMKLWNASTGKLVARLRLDGGLLAADVTSDGRVLAATGRGLVLVGTQQDELRMLEVLRSAPQNPFTDVSVTHKVGKAFHVWLMTRKGTLSHWLLR</sequence>
<evidence type="ECO:0000313" key="6">
    <source>
        <dbReference type="Proteomes" id="UP000286287"/>
    </source>
</evidence>
<evidence type="ECO:0000256" key="4">
    <source>
        <dbReference type="SAM" id="SignalP"/>
    </source>
</evidence>
<keyword evidence="4" id="KW-0732">Signal</keyword>
<keyword evidence="1 3" id="KW-0853">WD repeat</keyword>
<evidence type="ECO:0000313" key="5">
    <source>
        <dbReference type="EMBL" id="RJF73710.1"/>
    </source>
</evidence>
<organism evidence="5 6">
    <name type="scientific">Deinococcus cavernae</name>
    <dbReference type="NCBI Taxonomy" id="2320857"/>
    <lineage>
        <taxon>Bacteria</taxon>
        <taxon>Thermotogati</taxon>
        <taxon>Deinococcota</taxon>
        <taxon>Deinococci</taxon>
        <taxon>Deinococcales</taxon>
        <taxon>Deinococcaceae</taxon>
        <taxon>Deinococcus</taxon>
    </lineage>
</organism>
<dbReference type="PROSITE" id="PS50294">
    <property type="entry name" value="WD_REPEATS_REGION"/>
    <property type="match status" value="1"/>
</dbReference>
<dbReference type="Proteomes" id="UP000286287">
    <property type="component" value="Unassembled WGS sequence"/>
</dbReference>
<dbReference type="EMBL" id="QYUJ01000014">
    <property type="protein sequence ID" value="RJF73710.1"/>
    <property type="molecule type" value="Genomic_DNA"/>
</dbReference>
<name>A0A418VCI6_9DEIO</name>
<dbReference type="PROSITE" id="PS00678">
    <property type="entry name" value="WD_REPEATS_1"/>
    <property type="match status" value="1"/>
</dbReference>
<comment type="caution">
    <text evidence="5">The sequence shown here is derived from an EMBL/GenBank/DDBJ whole genome shotgun (WGS) entry which is preliminary data.</text>
</comment>
<accession>A0A418VCI6</accession>
<evidence type="ECO:0000256" key="1">
    <source>
        <dbReference type="ARBA" id="ARBA00022574"/>
    </source>
</evidence>
<dbReference type="SUPFAM" id="SSF50998">
    <property type="entry name" value="Quinoprotein alcohol dehydrogenase-like"/>
    <property type="match status" value="1"/>
</dbReference>
<dbReference type="AlphaFoldDB" id="A0A418VCI6"/>
<feature type="repeat" description="WD" evidence="3">
    <location>
        <begin position="232"/>
        <end position="272"/>
    </location>
</feature>
<keyword evidence="2" id="KW-0677">Repeat</keyword>
<feature type="signal peptide" evidence="4">
    <location>
        <begin position="1"/>
        <end position="19"/>
    </location>
</feature>
<evidence type="ECO:0000256" key="2">
    <source>
        <dbReference type="ARBA" id="ARBA00022737"/>
    </source>
</evidence>
<dbReference type="SMART" id="SM00320">
    <property type="entry name" value="WD40"/>
    <property type="match status" value="2"/>
</dbReference>
<dbReference type="InterPro" id="IPR011047">
    <property type="entry name" value="Quinoprotein_ADH-like_sf"/>
</dbReference>
<dbReference type="PANTHER" id="PTHR19848">
    <property type="entry name" value="WD40 REPEAT PROTEIN"/>
    <property type="match status" value="1"/>
</dbReference>
<dbReference type="InterPro" id="IPR015943">
    <property type="entry name" value="WD40/YVTN_repeat-like_dom_sf"/>
</dbReference>
<dbReference type="Gene3D" id="2.130.10.10">
    <property type="entry name" value="YVTN repeat-like/Quinoprotein amine dehydrogenase"/>
    <property type="match status" value="2"/>
</dbReference>
<dbReference type="PROSITE" id="PS50082">
    <property type="entry name" value="WD_REPEATS_2"/>
    <property type="match status" value="1"/>
</dbReference>
<dbReference type="OrthoDB" id="73697at2"/>
<dbReference type="InterPro" id="IPR019775">
    <property type="entry name" value="WD40_repeat_CS"/>
</dbReference>